<dbReference type="PANTHER" id="PTHR43584:SF8">
    <property type="entry name" value="N-ACETYLMURAMATE ALPHA-1-PHOSPHATE URIDYLYLTRANSFERASE"/>
    <property type="match status" value="1"/>
</dbReference>
<dbReference type="PANTHER" id="PTHR43584">
    <property type="entry name" value="NUCLEOTIDYL TRANSFERASE"/>
    <property type="match status" value="1"/>
</dbReference>
<keyword evidence="3" id="KW-0460">Magnesium</keyword>
<sequence>MMDYVFLSAGAGSRMGALTQNQPKALVEILGRPIAEHTIEAIAAALPGSAVLLVSGYRADALEGFARKWQNSETTVSTIFNPDFAAAGPLRSIEIALSALPREIESLTIGNGDTIFEATAISALAAAQAPAAMLVSSSSEADPDDVQVEIARSGIVRAQKRLGSLTAFELSAGLLQLRGRDVIQLCRMCVMEALEDERTSGIKQTWHSIIARLAAGGAAPQPVFVPCSTWCEFDDELSIARYTAAHHIS</sequence>
<keyword evidence="6" id="KW-1185">Reference proteome</keyword>
<feature type="domain" description="MobA-like NTP transferase" evidence="4">
    <location>
        <begin position="5"/>
        <end position="140"/>
    </location>
</feature>
<proteinExistence type="predicted"/>
<evidence type="ECO:0000259" key="4">
    <source>
        <dbReference type="Pfam" id="PF12804"/>
    </source>
</evidence>
<protein>
    <submittedName>
        <fullName evidence="5">NTP transferase domain-containing protein</fullName>
    </submittedName>
</protein>
<comment type="caution">
    <text evidence="5">The sequence shown here is derived from an EMBL/GenBank/DDBJ whole genome shotgun (WGS) entry which is preliminary data.</text>
</comment>
<keyword evidence="1 5" id="KW-0808">Transferase</keyword>
<dbReference type="InterPro" id="IPR050065">
    <property type="entry name" value="GlmU-like"/>
</dbReference>
<dbReference type="Pfam" id="PF12804">
    <property type="entry name" value="NTP_transf_3"/>
    <property type="match status" value="1"/>
</dbReference>
<dbReference type="InterPro" id="IPR025877">
    <property type="entry name" value="MobA-like_NTP_Trfase"/>
</dbReference>
<dbReference type="GO" id="GO:0016740">
    <property type="term" value="F:transferase activity"/>
    <property type="evidence" value="ECO:0007669"/>
    <property type="project" value="UniProtKB-KW"/>
</dbReference>
<dbReference type="EMBL" id="JAUOTP010000009">
    <property type="protein sequence ID" value="MDO6416267.1"/>
    <property type="molecule type" value="Genomic_DNA"/>
</dbReference>
<evidence type="ECO:0000256" key="2">
    <source>
        <dbReference type="ARBA" id="ARBA00022695"/>
    </source>
</evidence>
<name>A0ABT8YD56_9SPHN</name>
<accession>A0ABT8YD56</accession>
<dbReference type="Gene3D" id="3.90.550.10">
    <property type="entry name" value="Spore Coat Polysaccharide Biosynthesis Protein SpsA, Chain A"/>
    <property type="match status" value="1"/>
</dbReference>
<reference evidence="5" key="1">
    <citation type="submission" date="2023-07" db="EMBL/GenBank/DDBJ databases">
        <authorList>
            <person name="Kim M."/>
        </authorList>
    </citation>
    <scope>NUCLEOTIDE SEQUENCE</scope>
    <source>
        <strain evidence="5">BIUV-7</strain>
    </source>
</reference>
<evidence type="ECO:0000256" key="1">
    <source>
        <dbReference type="ARBA" id="ARBA00022679"/>
    </source>
</evidence>
<gene>
    <name evidence="5" type="ORF">Q4F19_17915</name>
</gene>
<dbReference type="Proteomes" id="UP001169764">
    <property type="component" value="Unassembled WGS sequence"/>
</dbReference>
<evidence type="ECO:0000256" key="3">
    <source>
        <dbReference type="ARBA" id="ARBA00022842"/>
    </source>
</evidence>
<dbReference type="InterPro" id="IPR029044">
    <property type="entry name" value="Nucleotide-diphossugar_trans"/>
</dbReference>
<keyword evidence="2" id="KW-0548">Nucleotidyltransferase</keyword>
<evidence type="ECO:0000313" key="6">
    <source>
        <dbReference type="Proteomes" id="UP001169764"/>
    </source>
</evidence>
<organism evidence="5 6">
    <name type="scientific">Sphingomonas natans</name>
    <dbReference type="NCBI Taxonomy" id="3063330"/>
    <lineage>
        <taxon>Bacteria</taxon>
        <taxon>Pseudomonadati</taxon>
        <taxon>Pseudomonadota</taxon>
        <taxon>Alphaproteobacteria</taxon>
        <taxon>Sphingomonadales</taxon>
        <taxon>Sphingomonadaceae</taxon>
        <taxon>Sphingomonas</taxon>
    </lineage>
</organism>
<dbReference type="SUPFAM" id="SSF53448">
    <property type="entry name" value="Nucleotide-diphospho-sugar transferases"/>
    <property type="match status" value="1"/>
</dbReference>
<dbReference type="RefSeq" id="WP_303545540.1">
    <property type="nucleotide sequence ID" value="NZ_JAUOTP010000009.1"/>
</dbReference>
<evidence type="ECO:0000313" key="5">
    <source>
        <dbReference type="EMBL" id="MDO6416267.1"/>
    </source>
</evidence>